<accession>A0A0T7P718</accession>
<dbReference type="AlphaFoldDB" id="A0A0T7P718"/>
<organism evidence="1 2">
    <name type="scientific">Yersinia enterocolitica</name>
    <dbReference type="NCBI Taxonomy" id="630"/>
    <lineage>
        <taxon>Bacteria</taxon>
        <taxon>Pseudomonadati</taxon>
        <taxon>Pseudomonadota</taxon>
        <taxon>Gammaproteobacteria</taxon>
        <taxon>Enterobacterales</taxon>
        <taxon>Yersiniaceae</taxon>
        <taxon>Yersinia</taxon>
    </lineage>
</organism>
<sequence length="54" mass="6205">MMRKKTNAKQREVAQQRSAKPDELVMVCVDNPIFGHKFTEIFRGLKATRGKANE</sequence>
<gene>
    <name evidence="1" type="ORF">ERS137941_02975</name>
</gene>
<protein>
    <submittedName>
        <fullName evidence="1">Uncharacterized protein</fullName>
    </submittedName>
</protein>
<dbReference type="EMBL" id="CGBR01000023">
    <property type="protein sequence ID" value="CFQ68257.1"/>
    <property type="molecule type" value="Genomic_DNA"/>
</dbReference>
<evidence type="ECO:0000313" key="1">
    <source>
        <dbReference type="EMBL" id="CFQ68257.1"/>
    </source>
</evidence>
<name>A0A0T7P718_YEREN</name>
<dbReference type="Proteomes" id="UP000048841">
    <property type="component" value="Unassembled WGS sequence"/>
</dbReference>
<evidence type="ECO:0000313" key="2">
    <source>
        <dbReference type="Proteomes" id="UP000048841"/>
    </source>
</evidence>
<proteinExistence type="predicted"/>
<reference evidence="1 2" key="1">
    <citation type="submission" date="2015-03" db="EMBL/GenBank/DDBJ databases">
        <authorList>
            <person name="Murphy D."/>
        </authorList>
    </citation>
    <scope>NUCLEOTIDE SEQUENCE [LARGE SCALE GENOMIC DNA]</scope>
    <source>
        <strain evidence="1 2">IP26249</strain>
    </source>
</reference>
<dbReference type="RefSeq" id="WP_154588622.1">
    <property type="nucleotide sequence ID" value="NZ_CGBR01000023.1"/>
</dbReference>